<gene>
    <name evidence="1" type="ORF">HAND00432_LOCUS34785</name>
</gene>
<sequence length="196" mass="19220">MGDKQAQAAMQAMKLAAENPEAVQAGANAVTAAQEGTARAGGVKVVGGAALAGGAAGVALGAAVVGAPVLLGAAGAAGAAYLATTGGEQGDVARQIGQNTNNLIGQAKEADQKHQITAKATAAAKGAVEKAKDFNEEHKVVEKTTEAVKGAAAKAKEINDKYDVTGKTSKALLTGFNAVTGALAGGKDTAKIEEKR</sequence>
<proteinExistence type="predicted"/>
<dbReference type="AlphaFoldDB" id="A0A7S1MWN8"/>
<accession>A0A7S1MWN8</accession>
<evidence type="ECO:0000313" key="1">
    <source>
        <dbReference type="EMBL" id="CAD8983773.1"/>
    </source>
</evidence>
<dbReference type="EMBL" id="HBFX01057819">
    <property type="protein sequence ID" value="CAD8983773.1"/>
    <property type="molecule type" value="Transcribed_RNA"/>
</dbReference>
<protein>
    <submittedName>
        <fullName evidence="1">Uncharacterized protein</fullName>
    </submittedName>
</protein>
<name>A0A7S1MWN8_HEMAN</name>
<organism evidence="1">
    <name type="scientific">Hemiselmis andersenii</name>
    <name type="common">Cryptophyte alga</name>
    <dbReference type="NCBI Taxonomy" id="464988"/>
    <lineage>
        <taxon>Eukaryota</taxon>
        <taxon>Cryptophyceae</taxon>
        <taxon>Cryptomonadales</taxon>
        <taxon>Hemiselmidaceae</taxon>
        <taxon>Hemiselmis</taxon>
    </lineage>
</organism>
<reference evidence="1" key="1">
    <citation type="submission" date="2021-01" db="EMBL/GenBank/DDBJ databases">
        <authorList>
            <person name="Corre E."/>
            <person name="Pelletier E."/>
            <person name="Niang G."/>
            <person name="Scheremetjew M."/>
            <person name="Finn R."/>
            <person name="Kale V."/>
            <person name="Holt S."/>
            <person name="Cochrane G."/>
            <person name="Meng A."/>
            <person name="Brown T."/>
            <person name="Cohen L."/>
        </authorList>
    </citation>
    <scope>NUCLEOTIDE SEQUENCE</scope>
    <source>
        <strain evidence="1">CCMP644</strain>
    </source>
</reference>